<dbReference type="AlphaFoldDB" id="A0A8S8X891"/>
<dbReference type="Pfam" id="PF07021">
    <property type="entry name" value="MetW"/>
    <property type="match status" value="1"/>
</dbReference>
<evidence type="ECO:0000313" key="9">
    <source>
        <dbReference type="EMBL" id="GIL38824.1"/>
    </source>
</evidence>
<evidence type="ECO:0000256" key="4">
    <source>
        <dbReference type="ARBA" id="ARBA00022679"/>
    </source>
</evidence>
<feature type="binding site" evidence="7">
    <location>
        <position position="354"/>
    </location>
    <ligand>
        <name>substrate</name>
    </ligand>
</feature>
<dbReference type="Proteomes" id="UP000681075">
    <property type="component" value="Unassembled WGS sequence"/>
</dbReference>
<dbReference type="EC" id="2.3.1.31" evidence="7"/>
<comment type="caution">
    <text evidence="9">The sequence shown here is derived from an EMBL/GenBank/DDBJ whole genome shotgun (WGS) entry which is preliminary data.</text>
</comment>
<dbReference type="InterPro" id="IPR029063">
    <property type="entry name" value="SAM-dependent_MTases_sf"/>
</dbReference>
<comment type="subunit">
    <text evidence="1 7">Homodimer.</text>
</comment>
<dbReference type="Gene3D" id="3.40.50.150">
    <property type="entry name" value="Vaccinia Virus protein VP39"/>
    <property type="match status" value="1"/>
</dbReference>
<feature type="active site" evidence="7">
    <location>
        <position position="353"/>
    </location>
</feature>
<protein>
    <recommendedName>
        <fullName evidence="7">Homoserine O-acetyltransferase</fullName>
        <shortName evidence="7">HAT</shortName>
        <ecNumber evidence="7">2.3.1.31</ecNumber>
    </recommendedName>
    <alternativeName>
        <fullName evidence="7">Homoserine transacetylase</fullName>
        <shortName evidence="7">HTA</shortName>
    </alternativeName>
</protein>
<dbReference type="SUPFAM" id="SSF53335">
    <property type="entry name" value="S-adenosyl-L-methionine-dependent methyltransferases"/>
    <property type="match status" value="1"/>
</dbReference>
<evidence type="ECO:0000256" key="5">
    <source>
        <dbReference type="ARBA" id="ARBA00023167"/>
    </source>
</evidence>
<dbReference type="PANTHER" id="PTHR32268:SF11">
    <property type="entry name" value="HOMOSERINE O-ACETYLTRANSFERASE"/>
    <property type="match status" value="1"/>
</dbReference>
<evidence type="ECO:0000259" key="8">
    <source>
        <dbReference type="Pfam" id="PF00561"/>
    </source>
</evidence>
<evidence type="ECO:0000256" key="2">
    <source>
        <dbReference type="ARBA" id="ARBA00022490"/>
    </source>
</evidence>
<keyword evidence="2 7" id="KW-0963">Cytoplasm</keyword>
<dbReference type="InterPro" id="IPR008220">
    <property type="entry name" value="HAT_MetX-like"/>
</dbReference>
<comment type="function">
    <text evidence="7">Transfers an acetyl group from acetyl-CoA to L-homoserine, forming acetyl-L-homoserine.</text>
</comment>
<feature type="domain" description="AB hydrolase-1" evidence="8">
    <location>
        <begin position="49"/>
        <end position="358"/>
    </location>
</feature>
<comment type="catalytic activity">
    <reaction evidence="7">
        <text>L-homoserine + acetyl-CoA = O-acetyl-L-homoserine + CoA</text>
        <dbReference type="Rhea" id="RHEA:13701"/>
        <dbReference type="ChEBI" id="CHEBI:57287"/>
        <dbReference type="ChEBI" id="CHEBI:57288"/>
        <dbReference type="ChEBI" id="CHEBI:57476"/>
        <dbReference type="ChEBI" id="CHEBI:57716"/>
        <dbReference type="EC" id="2.3.1.31"/>
    </reaction>
</comment>
<keyword evidence="5 7" id="KW-0486">Methionine biosynthesis</keyword>
<dbReference type="GO" id="GO:0004414">
    <property type="term" value="F:homoserine O-acetyltransferase activity"/>
    <property type="evidence" value="ECO:0007669"/>
    <property type="project" value="UniProtKB-UniRule"/>
</dbReference>
<keyword evidence="10" id="KW-1185">Reference proteome</keyword>
<accession>A0A8S8X891</accession>
<dbReference type="InterPro" id="IPR010743">
    <property type="entry name" value="Methionine_synth_MetW"/>
</dbReference>
<dbReference type="Pfam" id="PF00561">
    <property type="entry name" value="Abhydrolase_1"/>
    <property type="match status" value="1"/>
</dbReference>
<proteinExistence type="inferred from homology"/>
<evidence type="ECO:0000313" key="10">
    <source>
        <dbReference type="Proteomes" id="UP000681075"/>
    </source>
</evidence>
<keyword evidence="3 7" id="KW-0028">Amino-acid biosynthesis</keyword>
<feature type="active site" evidence="7">
    <location>
        <position position="320"/>
    </location>
</feature>
<dbReference type="FunFam" id="1.10.1740.110:FF:000001">
    <property type="entry name" value="Homoserine O-acetyltransferase"/>
    <property type="match status" value="1"/>
</dbReference>
<sequence>MSADLHLTPPPVQHVVLAENGMQLDNGRSFGPFTVAYETYGTLDADKANAILVCHALTGDQYVAGTNPTTGKPGWWERMVGPGCPIDTDRFFVICANVLGGCMGTTGPRDADPATNAPYGLDFPIITIGDMVRAQALLLDHLGIEKLFAVIGGSMGGMQALQWAAAYPDRVFACMAIATAAKHSAQNIAFHEVGRQAILADPDWMAGSYAFHGCRPKRGLSVARMAAHITYLSEAALQRKFGRSLQDRDALSFGFDADFQVESYLRHQGSSFVDRFDANSYLYITRAMDYFDLAAEHGGQLADAFRGTKTRFLLVSFSSDWLFPTTESRTIAHALNAVSADVSFVEVETDKGHDAFLLDEPAFLNLCRGFVDGSAQQRGLTPHPSEVKRVRGPLMRTDLRLIGDLIEPRASVLDVGAGDGSLLEFLVHDKQVDGRGLEIDPDGVRLGVAQGLTVIQGDANTDLADYPTGAFDWIVLSRTLQTTRDPADVLQQLVRIGRRAIVAFENYGHWRARLGLLLRGRAPGRAGAWWENPNIHPCTIADFLELCASRNITIERAITVGPLGHVRDGKLPSAHANMLAEQAVFVLKQS</sequence>
<comment type="caution">
    <text evidence="7">Lacks conserved residue(s) required for the propagation of feature annotation.</text>
</comment>
<dbReference type="NCBIfam" id="TIGR02081">
    <property type="entry name" value="metW"/>
    <property type="match status" value="1"/>
</dbReference>
<dbReference type="EMBL" id="BOPV01000001">
    <property type="protein sequence ID" value="GIL38824.1"/>
    <property type="molecule type" value="Genomic_DNA"/>
</dbReference>
<dbReference type="Gene3D" id="1.10.1740.110">
    <property type="match status" value="1"/>
</dbReference>
<dbReference type="CDD" id="cd02440">
    <property type="entry name" value="AdoMet_MTases"/>
    <property type="match status" value="1"/>
</dbReference>
<dbReference type="SUPFAM" id="SSF53474">
    <property type="entry name" value="alpha/beta-Hydrolases"/>
    <property type="match status" value="1"/>
</dbReference>
<dbReference type="GO" id="GO:0009086">
    <property type="term" value="P:methionine biosynthetic process"/>
    <property type="evidence" value="ECO:0007669"/>
    <property type="project" value="UniProtKB-UniRule"/>
</dbReference>
<comment type="pathway">
    <text evidence="7">Amino-acid biosynthesis; L-methionine biosynthesis via de novo pathway; O-acetyl-L-homoserine from L-homoserine: step 1/1.</text>
</comment>
<reference evidence="9" key="1">
    <citation type="submission" date="2021-02" db="EMBL/GenBank/DDBJ databases">
        <title>Genome sequence of Rhodospirillales sp. strain TMPK1 isolated from soil.</title>
        <authorList>
            <person name="Nakai R."/>
            <person name="Kusada H."/>
            <person name="Tamaki H."/>
        </authorList>
    </citation>
    <scope>NUCLEOTIDE SEQUENCE</scope>
    <source>
        <strain evidence="9">TMPK1</strain>
    </source>
</reference>
<dbReference type="NCBIfam" id="TIGR01392">
    <property type="entry name" value="homoserO_Ac_trn"/>
    <property type="match status" value="1"/>
</dbReference>
<gene>
    <name evidence="7" type="primary">metXA</name>
    <name evidence="9" type="ORF">TMPK1_10610</name>
</gene>
<dbReference type="InterPro" id="IPR000073">
    <property type="entry name" value="AB_hydrolase_1"/>
</dbReference>
<evidence type="ECO:0000256" key="6">
    <source>
        <dbReference type="ARBA" id="ARBA00023315"/>
    </source>
</evidence>
<dbReference type="GO" id="GO:0009092">
    <property type="term" value="P:homoserine metabolic process"/>
    <property type="evidence" value="ECO:0007669"/>
    <property type="project" value="TreeGrafter"/>
</dbReference>
<dbReference type="Gene3D" id="3.40.50.1820">
    <property type="entry name" value="alpha/beta hydrolase"/>
    <property type="match status" value="1"/>
</dbReference>
<evidence type="ECO:0000256" key="1">
    <source>
        <dbReference type="ARBA" id="ARBA00011738"/>
    </source>
</evidence>
<feature type="active site" description="Nucleophile" evidence="7">
    <location>
        <position position="154"/>
    </location>
</feature>
<evidence type="ECO:0000256" key="3">
    <source>
        <dbReference type="ARBA" id="ARBA00022605"/>
    </source>
</evidence>
<comment type="subcellular location">
    <subcellularLocation>
        <location evidence="7">Cytoplasm</location>
    </subcellularLocation>
</comment>
<feature type="binding site" evidence="7">
    <location>
        <position position="224"/>
    </location>
    <ligand>
        <name>substrate</name>
    </ligand>
</feature>
<dbReference type="PANTHER" id="PTHR32268">
    <property type="entry name" value="HOMOSERINE O-ACETYLTRANSFERASE"/>
    <property type="match status" value="1"/>
</dbReference>
<dbReference type="InterPro" id="IPR029058">
    <property type="entry name" value="AB_hydrolase_fold"/>
</dbReference>
<keyword evidence="4 7" id="KW-0808">Transferase</keyword>
<name>A0A8S8X891_9PROT</name>
<dbReference type="GO" id="GO:0005737">
    <property type="term" value="C:cytoplasm"/>
    <property type="evidence" value="ECO:0007669"/>
    <property type="project" value="UniProtKB-SubCell"/>
</dbReference>
<dbReference type="HAMAP" id="MF_00296">
    <property type="entry name" value="MetX_acyltransf"/>
    <property type="match status" value="1"/>
</dbReference>
<organism evidence="9 10">
    <name type="scientific">Roseiterribacter gracilis</name>
    <dbReference type="NCBI Taxonomy" id="2812848"/>
    <lineage>
        <taxon>Bacteria</taxon>
        <taxon>Pseudomonadati</taxon>
        <taxon>Pseudomonadota</taxon>
        <taxon>Alphaproteobacteria</taxon>
        <taxon>Rhodospirillales</taxon>
        <taxon>Roseiterribacteraceae</taxon>
        <taxon>Roseiterribacter</taxon>
    </lineage>
</organism>
<keyword evidence="6 7" id="KW-0012">Acyltransferase</keyword>
<evidence type="ECO:0000256" key="7">
    <source>
        <dbReference type="HAMAP-Rule" id="MF_00296"/>
    </source>
</evidence>
<dbReference type="NCBIfam" id="NF001209">
    <property type="entry name" value="PRK00175.1"/>
    <property type="match status" value="1"/>
</dbReference>
<comment type="similarity">
    <text evidence="7">Belongs to the AB hydrolase superfamily. MetX family.</text>
</comment>